<protein>
    <submittedName>
        <fullName evidence="3">Bifunctional 3-(3-hydroxy-phenyl)propionate/3-hydroxycinnamic acid hydroxylase</fullName>
    </submittedName>
</protein>
<dbReference type="GO" id="GO:0008688">
    <property type="term" value="F:3-(3-hydroxyphenyl)propionate hydroxylase activity"/>
    <property type="evidence" value="ECO:0007669"/>
    <property type="project" value="TreeGrafter"/>
</dbReference>
<dbReference type="SUPFAM" id="SSF51905">
    <property type="entry name" value="FAD/NAD(P)-binding domain"/>
    <property type="match status" value="1"/>
</dbReference>
<dbReference type="InterPro" id="IPR002938">
    <property type="entry name" value="FAD-bd"/>
</dbReference>
<sequence>MDRRQNPPDYDVLIVGAGPVGLTLANLLGKRGHRVAVLERWEQPYARPRAVHFDDETARVLAEAGVADAMRTIGQPAELYEWRNADGQCLLRFDWSGIGRSGWPVATMFHQPDLERALADAAALEVSVTLLTGTTVTGVDDDGDGVTVAVDGPDGETTFRASWVVGCDGANSTVRDHLGTTVTDLGFHYDWLIVDVIPHEQRPWNPTNLQVCDPARPTTAVSGGLGRRRWEFMRLPSETVEELASEDTAWALLEPWGVTRDNALMDRHVVYTFEARYAERWRSGRLLIAGDAAHLMPPFAGQGMCSGIRDAANLAWKLDLVLRDVAGADLLDTYTRERKAHVQHAIGMSVQLGKVICVSDPAAAAERDAFMIGNGADPARALPALPPSTLTDGLLHRDLSGAPSSGVGVATFQPRLATGSHVGPLDDVLGPVFVVAATADPRGFLSAGQLARLDELGAAVLHLTPEVDVDGGVLAHLAESGHIGFVLRPDHYLFATFGAADDIATAVGDLLDQVPAPVRELDPQRR</sequence>
<dbReference type="EMBL" id="JANYMP010000013">
    <property type="protein sequence ID" value="MCS7480451.1"/>
    <property type="molecule type" value="Genomic_DNA"/>
</dbReference>
<dbReference type="PRINTS" id="PR00420">
    <property type="entry name" value="RNGMNOXGNASE"/>
</dbReference>
<dbReference type="PANTHER" id="PTHR43476">
    <property type="entry name" value="3-(3-HYDROXY-PHENYL)PROPIONATE/3-HYDROXYCINNAMIC ACID HYDROXYLASE"/>
    <property type="match status" value="1"/>
</dbReference>
<dbReference type="GO" id="GO:0071949">
    <property type="term" value="F:FAD binding"/>
    <property type="evidence" value="ECO:0007669"/>
    <property type="project" value="InterPro"/>
</dbReference>
<evidence type="ECO:0000256" key="1">
    <source>
        <dbReference type="ARBA" id="ARBA00023002"/>
    </source>
</evidence>
<dbReference type="InterPro" id="IPR036188">
    <property type="entry name" value="FAD/NAD-bd_sf"/>
</dbReference>
<evidence type="ECO:0000313" key="4">
    <source>
        <dbReference type="Proteomes" id="UP001141259"/>
    </source>
</evidence>
<dbReference type="Proteomes" id="UP001141259">
    <property type="component" value="Unassembled WGS sequence"/>
</dbReference>
<dbReference type="AlphaFoldDB" id="A0A9X3AH36"/>
<dbReference type="Pfam" id="PF01494">
    <property type="entry name" value="FAD_binding_3"/>
    <property type="match status" value="1"/>
</dbReference>
<name>A0A9X3AH36_9PSEU</name>
<feature type="domain" description="FAD-binding" evidence="2">
    <location>
        <begin position="9"/>
        <end position="346"/>
    </location>
</feature>
<reference evidence="3" key="1">
    <citation type="submission" date="2022-08" db="EMBL/GenBank/DDBJ databases">
        <authorList>
            <person name="Tistechok S."/>
            <person name="Samborskyy M."/>
            <person name="Roman I."/>
        </authorList>
    </citation>
    <scope>NUCLEOTIDE SEQUENCE</scope>
    <source>
        <strain evidence="3">DSM 103496</strain>
    </source>
</reference>
<dbReference type="RefSeq" id="WP_259625942.1">
    <property type="nucleotide sequence ID" value="NZ_JANYMP010000013.1"/>
</dbReference>
<keyword evidence="4" id="KW-1185">Reference proteome</keyword>
<proteinExistence type="predicted"/>
<gene>
    <name evidence="3" type="ORF">NZH93_26655</name>
</gene>
<keyword evidence="1" id="KW-0560">Oxidoreductase</keyword>
<dbReference type="NCBIfam" id="NF004829">
    <property type="entry name" value="PRK06183.1-3"/>
    <property type="match status" value="1"/>
</dbReference>
<organism evidence="3 4">
    <name type="scientific">Umezawaea endophytica</name>
    <dbReference type="NCBI Taxonomy" id="1654476"/>
    <lineage>
        <taxon>Bacteria</taxon>
        <taxon>Bacillati</taxon>
        <taxon>Actinomycetota</taxon>
        <taxon>Actinomycetes</taxon>
        <taxon>Pseudonocardiales</taxon>
        <taxon>Pseudonocardiaceae</taxon>
        <taxon>Umezawaea</taxon>
    </lineage>
</organism>
<dbReference type="Gene3D" id="3.30.70.2450">
    <property type="match status" value="1"/>
</dbReference>
<comment type="caution">
    <text evidence="3">The sequence shown here is derived from an EMBL/GenBank/DDBJ whole genome shotgun (WGS) entry which is preliminary data.</text>
</comment>
<dbReference type="GO" id="GO:0019622">
    <property type="term" value="P:3-(3-hydroxy)phenylpropionate catabolic process"/>
    <property type="evidence" value="ECO:0007669"/>
    <property type="project" value="TreeGrafter"/>
</dbReference>
<dbReference type="InterPro" id="IPR050631">
    <property type="entry name" value="PheA/TfdB_FAD_monoxygenase"/>
</dbReference>
<evidence type="ECO:0000259" key="2">
    <source>
        <dbReference type="Pfam" id="PF01494"/>
    </source>
</evidence>
<evidence type="ECO:0000313" key="3">
    <source>
        <dbReference type="EMBL" id="MCS7480451.1"/>
    </source>
</evidence>
<dbReference type="PANTHER" id="PTHR43476:SF3">
    <property type="entry name" value="FAD-BINDING MONOOXYGENASE"/>
    <property type="match status" value="1"/>
</dbReference>
<accession>A0A9X3AH36</accession>
<dbReference type="Gene3D" id="3.50.50.60">
    <property type="entry name" value="FAD/NAD(P)-binding domain"/>
    <property type="match status" value="1"/>
</dbReference>